<name>K2AW31_9BACT</name>
<gene>
    <name evidence="2" type="ORF">ACD_49C00075G0003</name>
</gene>
<evidence type="ECO:0000313" key="2">
    <source>
        <dbReference type="EMBL" id="EKD65916.1"/>
    </source>
</evidence>
<dbReference type="AlphaFoldDB" id="K2AW31"/>
<proteinExistence type="predicted"/>
<organism evidence="2">
    <name type="scientific">uncultured bacterium</name>
    <name type="common">gcode 4</name>
    <dbReference type="NCBI Taxonomy" id="1234023"/>
    <lineage>
        <taxon>Bacteria</taxon>
        <taxon>environmental samples</taxon>
    </lineage>
</organism>
<sequence length="74" mass="9321">MQAIFILIYLVSLIFVEMLIEKRLNTLNYRHMQKIWWGYWSYWLFMLHKKLKIIIRILTVLLFLFWITIIIILF</sequence>
<accession>K2AW31</accession>
<protein>
    <submittedName>
        <fullName evidence="2">Uncharacterized protein</fullName>
    </submittedName>
</protein>
<keyword evidence="1" id="KW-1133">Transmembrane helix</keyword>
<keyword evidence="1" id="KW-0812">Transmembrane</keyword>
<evidence type="ECO:0000256" key="1">
    <source>
        <dbReference type="SAM" id="Phobius"/>
    </source>
</evidence>
<comment type="caution">
    <text evidence="2">The sequence shown here is derived from an EMBL/GenBank/DDBJ whole genome shotgun (WGS) entry which is preliminary data.</text>
</comment>
<feature type="transmembrane region" description="Helical" evidence="1">
    <location>
        <begin position="6"/>
        <end position="24"/>
    </location>
</feature>
<dbReference type="EMBL" id="AMFJ01021661">
    <property type="protein sequence ID" value="EKD65916.1"/>
    <property type="molecule type" value="Genomic_DNA"/>
</dbReference>
<keyword evidence="1" id="KW-0472">Membrane</keyword>
<reference evidence="2" key="1">
    <citation type="journal article" date="2012" name="Science">
        <title>Fermentation, hydrogen, and sulfur metabolism in multiple uncultivated bacterial phyla.</title>
        <authorList>
            <person name="Wrighton K.C."/>
            <person name="Thomas B.C."/>
            <person name="Sharon I."/>
            <person name="Miller C.S."/>
            <person name="Castelle C.J."/>
            <person name="VerBerkmoes N.C."/>
            <person name="Wilkins M.J."/>
            <person name="Hettich R.L."/>
            <person name="Lipton M.S."/>
            <person name="Williams K.H."/>
            <person name="Long P.E."/>
            <person name="Banfield J.F."/>
        </authorList>
    </citation>
    <scope>NUCLEOTIDE SEQUENCE [LARGE SCALE GENOMIC DNA]</scope>
</reference>
<feature type="transmembrane region" description="Helical" evidence="1">
    <location>
        <begin position="53"/>
        <end position="73"/>
    </location>
</feature>